<dbReference type="InterPro" id="IPR001387">
    <property type="entry name" value="Cro/C1-type_HTH"/>
</dbReference>
<dbReference type="EMBL" id="FMIA01000002">
    <property type="protein sequence ID" value="SCL64446.1"/>
    <property type="molecule type" value="Genomic_DNA"/>
</dbReference>
<evidence type="ECO:0000313" key="3">
    <source>
        <dbReference type="Proteomes" id="UP000198937"/>
    </source>
</evidence>
<name>A0A1C6VDL9_9ACTN</name>
<dbReference type="AlphaFoldDB" id="A0A1C6VDL9"/>
<evidence type="ECO:0000313" key="2">
    <source>
        <dbReference type="EMBL" id="SCL64446.1"/>
    </source>
</evidence>
<evidence type="ECO:0000259" key="1">
    <source>
        <dbReference type="PROSITE" id="PS50943"/>
    </source>
</evidence>
<dbReference type="Gene3D" id="1.10.260.40">
    <property type="entry name" value="lambda repressor-like DNA-binding domains"/>
    <property type="match status" value="1"/>
</dbReference>
<accession>A0A1C6VDL9</accession>
<organism evidence="2 3">
    <name type="scientific">Micromonospora yangpuensis</name>
    <dbReference type="NCBI Taxonomy" id="683228"/>
    <lineage>
        <taxon>Bacteria</taxon>
        <taxon>Bacillati</taxon>
        <taxon>Actinomycetota</taxon>
        <taxon>Actinomycetes</taxon>
        <taxon>Micromonosporales</taxon>
        <taxon>Micromonosporaceae</taxon>
        <taxon>Micromonospora</taxon>
    </lineage>
</organism>
<dbReference type="GO" id="GO:0003677">
    <property type="term" value="F:DNA binding"/>
    <property type="evidence" value="ECO:0007669"/>
    <property type="project" value="InterPro"/>
</dbReference>
<keyword evidence="3" id="KW-1185">Reference proteome</keyword>
<dbReference type="STRING" id="683228.GA0070617_5476"/>
<feature type="domain" description="HTH cro/C1-type" evidence="1">
    <location>
        <begin position="20"/>
        <end position="53"/>
    </location>
</feature>
<dbReference type="PROSITE" id="PS50943">
    <property type="entry name" value="HTH_CROC1"/>
    <property type="match status" value="1"/>
</dbReference>
<dbReference type="SUPFAM" id="SSF47413">
    <property type="entry name" value="lambda repressor-like DNA-binding domains"/>
    <property type="match status" value="1"/>
</dbReference>
<dbReference type="Pfam" id="PF01381">
    <property type="entry name" value="HTH_3"/>
    <property type="match status" value="1"/>
</dbReference>
<protein>
    <submittedName>
        <fullName evidence="2">Helix-turn-helix domain-containing protein</fullName>
    </submittedName>
</protein>
<dbReference type="CDD" id="cd00093">
    <property type="entry name" value="HTH_XRE"/>
    <property type="match status" value="1"/>
</dbReference>
<dbReference type="Proteomes" id="UP000198937">
    <property type="component" value="Unassembled WGS sequence"/>
</dbReference>
<reference evidence="2 3" key="1">
    <citation type="submission" date="2016-06" db="EMBL/GenBank/DDBJ databases">
        <authorList>
            <person name="Kjaerup R.B."/>
            <person name="Dalgaard T.S."/>
            <person name="Juul-Madsen H.R."/>
        </authorList>
    </citation>
    <scope>NUCLEOTIDE SEQUENCE [LARGE SCALE GENOMIC DNA]</scope>
    <source>
        <strain evidence="2 3">DSM 45577</strain>
    </source>
</reference>
<dbReference type="SMART" id="SM00530">
    <property type="entry name" value="HTH_XRE"/>
    <property type="match status" value="1"/>
</dbReference>
<proteinExistence type="predicted"/>
<gene>
    <name evidence="2" type="ORF">GA0070617_5476</name>
</gene>
<dbReference type="RefSeq" id="WP_091444824.1">
    <property type="nucleotide sequence ID" value="NZ_BMMJ01000007.1"/>
</dbReference>
<sequence length="88" mass="9483">MPVTQKSRASAAIAINGQAIREARKDRGLSVLQLATRVGVTRAYITKLELGHSTRCSPKVHASLVRALHPDHPAAFRTDKARTDKAAA</sequence>
<dbReference type="OrthoDB" id="9794834at2"/>
<dbReference type="InterPro" id="IPR010982">
    <property type="entry name" value="Lambda_DNA-bd_dom_sf"/>
</dbReference>